<comment type="caution">
    <text evidence="3">The sequence shown here is derived from an EMBL/GenBank/DDBJ whole genome shotgun (WGS) entry which is preliminary data.</text>
</comment>
<gene>
    <name evidence="3" type="primary">PAO_0</name>
    <name evidence="3" type="ORF">A0J61_05195</name>
</gene>
<dbReference type="EMBL" id="LUGH01000274">
    <property type="protein sequence ID" value="OBZ86754.1"/>
    <property type="molecule type" value="Genomic_DNA"/>
</dbReference>
<dbReference type="PANTHER" id="PTHR10742:SF313">
    <property type="entry name" value="AMINE OXIDASE"/>
    <property type="match status" value="1"/>
</dbReference>
<protein>
    <submittedName>
        <fullName evidence="3">Polyamine oxidase</fullName>
    </submittedName>
</protein>
<dbReference type="GO" id="GO:0006598">
    <property type="term" value="P:polyamine catabolic process"/>
    <property type="evidence" value="ECO:0007669"/>
    <property type="project" value="TreeGrafter"/>
</dbReference>
<dbReference type="PANTHER" id="PTHR10742">
    <property type="entry name" value="FLAVIN MONOAMINE OXIDASE"/>
    <property type="match status" value="1"/>
</dbReference>
<name>A0A1C7NHB3_9FUNG</name>
<keyword evidence="1" id="KW-0732">Signal</keyword>
<organism evidence="3 4">
    <name type="scientific">Choanephora cucurbitarum</name>
    <dbReference type="NCBI Taxonomy" id="101091"/>
    <lineage>
        <taxon>Eukaryota</taxon>
        <taxon>Fungi</taxon>
        <taxon>Fungi incertae sedis</taxon>
        <taxon>Mucoromycota</taxon>
        <taxon>Mucoromycotina</taxon>
        <taxon>Mucoromycetes</taxon>
        <taxon>Mucorales</taxon>
        <taxon>Mucorineae</taxon>
        <taxon>Choanephoraceae</taxon>
        <taxon>Choanephoroideae</taxon>
        <taxon>Choanephora</taxon>
    </lineage>
</organism>
<feature type="chain" id="PRO_5008889702" evidence="1">
    <location>
        <begin position="21"/>
        <end position="499"/>
    </location>
</feature>
<evidence type="ECO:0000259" key="2">
    <source>
        <dbReference type="Pfam" id="PF01593"/>
    </source>
</evidence>
<dbReference type="Gene3D" id="3.90.660.10">
    <property type="match status" value="1"/>
</dbReference>
<accession>A0A1C7NHB3</accession>
<dbReference type="SUPFAM" id="SSF51905">
    <property type="entry name" value="FAD/NAD(P)-binding domain"/>
    <property type="match status" value="1"/>
</dbReference>
<dbReference type="OrthoDB" id="5046242at2759"/>
<dbReference type="Proteomes" id="UP000093000">
    <property type="component" value="Unassembled WGS sequence"/>
</dbReference>
<dbReference type="Pfam" id="PF01593">
    <property type="entry name" value="Amino_oxidase"/>
    <property type="match status" value="1"/>
</dbReference>
<keyword evidence="4" id="KW-1185">Reference proteome</keyword>
<reference evidence="3 4" key="1">
    <citation type="submission" date="2016-03" db="EMBL/GenBank/DDBJ databases">
        <title>Choanephora cucurbitarum.</title>
        <authorList>
            <person name="Min B."/>
            <person name="Park H."/>
            <person name="Park J.-H."/>
            <person name="Shin H.-D."/>
            <person name="Choi I.-G."/>
        </authorList>
    </citation>
    <scope>NUCLEOTIDE SEQUENCE [LARGE SCALE GENOMIC DNA]</scope>
    <source>
        <strain evidence="3 4">KUS-F28377</strain>
    </source>
</reference>
<proteinExistence type="predicted"/>
<dbReference type="Gene3D" id="3.50.50.60">
    <property type="entry name" value="FAD/NAD(P)-binding domain"/>
    <property type="match status" value="1"/>
</dbReference>
<dbReference type="InterPro" id="IPR002937">
    <property type="entry name" value="Amino_oxidase"/>
</dbReference>
<feature type="signal peptide" evidence="1">
    <location>
        <begin position="1"/>
        <end position="20"/>
    </location>
</feature>
<dbReference type="InterPro" id="IPR036188">
    <property type="entry name" value="FAD/NAD-bd_sf"/>
</dbReference>
<feature type="domain" description="Amine oxidase" evidence="2">
    <location>
        <begin position="34"/>
        <end position="464"/>
    </location>
</feature>
<evidence type="ECO:0000313" key="3">
    <source>
        <dbReference type="EMBL" id="OBZ86754.1"/>
    </source>
</evidence>
<evidence type="ECO:0000256" key="1">
    <source>
        <dbReference type="SAM" id="SignalP"/>
    </source>
</evidence>
<evidence type="ECO:0000313" key="4">
    <source>
        <dbReference type="Proteomes" id="UP000093000"/>
    </source>
</evidence>
<dbReference type="SUPFAM" id="SSF54373">
    <property type="entry name" value="FAD-linked reductases, C-terminal domain"/>
    <property type="match status" value="1"/>
</dbReference>
<dbReference type="GO" id="GO:0016491">
    <property type="term" value="F:oxidoreductase activity"/>
    <property type="evidence" value="ECO:0007669"/>
    <property type="project" value="InterPro"/>
</dbReference>
<sequence length="499" mass="56616">MRSLFLTSSIVLLYGMLAQAKEYHTKVVILGGGVSGISAALNLTANNISNFMMVEARDILGGRAQDVPFADVNVEMGCNWVQGLGTNPINQLAIKYNLRTADTDGDNVVFYDEKGKVNATERYKDMNDAYTAMSEIADKRVKNDQVDISGRVGLSLAGWYPKNSVDDAIEYYVWDWEMGENPELSSTLFTVVNDYWTYGNKAFGPNSDGDHMVIDPRGFKHIFLQEAKRVFKHNDPRLLLNTTVTKVAYNGKGVTISTRQGDTIHADYAITTFSLGVLQHRDVEWEPPLPEWKLEGLYGFHMATYTKIFLNFPSKFWDDQQFIVYADPDQRGYYAAWQNLNAPGFLPNNSHSHIFFATVTQDMSYRVEAMEDDEVKEEIMQVLRRMYGDDIPEPTDFVFPRWHSNPLFRGSYSNWPIGEMDEHHANMKAPVKNRVFFAGEAMSEEYYGFLQGAWLSGAETAVHVAQCVKSTCPEAKFYPEIKKAKLEASIVRRSILENN</sequence>
<dbReference type="AlphaFoldDB" id="A0A1C7NHB3"/>
<dbReference type="InParanoid" id="A0A1C7NHB3"/>
<dbReference type="STRING" id="101091.A0A1C7NHB3"/>
<dbReference type="InterPro" id="IPR050281">
    <property type="entry name" value="Flavin_monoamine_oxidase"/>
</dbReference>